<evidence type="ECO:0000256" key="1">
    <source>
        <dbReference type="SAM" id="SignalP"/>
    </source>
</evidence>
<dbReference type="SUPFAM" id="SSF50998">
    <property type="entry name" value="Quinoprotein alcohol dehydrogenase-like"/>
    <property type="match status" value="1"/>
</dbReference>
<keyword evidence="1" id="KW-0732">Signal</keyword>
<dbReference type="RefSeq" id="WP_145062633.1">
    <property type="nucleotide sequence ID" value="NZ_CP036287.1"/>
</dbReference>
<dbReference type="InterPro" id="IPR015943">
    <property type="entry name" value="WD40/YVTN_repeat-like_dom_sf"/>
</dbReference>
<dbReference type="InterPro" id="IPR011047">
    <property type="entry name" value="Quinoprotein_ADH-like_sf"/>
</dbReference>
<proteinExistence type="predicted"/>
<reference evidence="2 3" key="1">
    <citation type="submission" date="2019-02" db="EMBL/GenBank/DDBJ databases">
        <title>Deep-cultivation of Planctomycetes and their phenomic and genomic characterization uncovers novel biology.</title>
        <authorList>
            <person name="Wiegand S."/>
            <person name="Jogler M."/>
            <person name="Boedeker C."/>
            <person name="Pinto D."/>
            <person name="Vollmers J."/>
            <person name="Rivas-Marin E."/>
            <person name="Kohn T."/>
            <person name="Peeters S.H."/>
            <person name="Heuer A."/>
            <person name="Rast P."/>
            <person name="Oberbeckmann S."/>
            <person name="Bunk B."/>
            <person name="Jeske O."/>
            <person name="Meyerdierks A."/>
            <person name="Storesund J.E."/>
            <person name="Kallscheuer N."/>
            <person name="Luecker S."/>
            <person name="Lage O.M."/>
            <person name="Pohl T."/>
            <person name="Merkel B.J."/>
            <person name="Hornburger P."/>
            <person name="Mueller R.-W."/>
            <person name="Bruemmer F."/>
            <person name="Labrenz M."/>
            <person name="Spormann A.M."/>
            <person name="Op den Camp H."/>
            <person name="Overmann J."/>
            <person name="Amann R."/>
            <person name="Jetten M.S.M."/>
            <person name="Mascher T."/>
            <person name="Medema M.H."/>
            <person name="Devos D.P."/>
            <person name="Kaster A.-K."/>
            <person name="Ovreas L."/>
            <person name="Rohde M."/>
            <person name="Galperin M.Y."/>
            <person name="Jogler C."/>
        </authorList>
    </citation>
    <scope>NUCLEOTIDE SEQUENCE [LARGE SCALE GENOMIC DNA]</scope>
    <source>
        <strain evidence="2 3">Pla133</strain>
    </source>
</reference>
<dbReference type="EMBL" id="CP036287">
    <property type="protein sequence ID" value="QDU65741.1"/>
    <property type="molecule type" value="Genomic_DNA"/>
</dbReference>
<feature type="signal peptide" evidence="1">
    <location>
        <begin position="1"/>
        <end position="21"/>
    </location>
</feature>
<sequence precursor="true">MQVTHLTSLAALALVPSLASAQTLYQVGSSGDLTALEPAVATLTNAGEALESVAQLGNVLYLGGTSGQVYRYDPASGAAPAPVFAVAGRATDMAVHQADLLVASHSGGVTRFDVVTGQAIEVLPSSFEIEAILVDGDRLIAGTPFGVYQELELGVSNAFAFAGQCGGPINSMVMHQGDLYLGDTTGNIYLDAASASFTTYAYTVGNDATSMVVDGREFLIGGSNATIEVVIGESGAATGTITPTEAVADLWLEQAGATLGADAANLSLAAGGTVSLRLAANTALAGDAYVLLGSASGTAPGVEVGPLTLPLNPDAYTTLTLTSPTSGPIAGAFGLFGADGLAAASLTLPAATDPVLAGLTFDHAFLTWSSADPGAGFLSVSNPISLTLIP</sequence>
<dbReference type="AlphaFoldDB" id="A0A518BFJ9"/>
<dbReference type="Gene3D" id="2.130.10.10">
    <property type="entry name" value="YVTN repeat-like/Quinoprotein amine dehydrogenase"/>
    <property type="match status" value="1"/>
</dbReference>
<dbReference type="Proteomes" id="UP000316921">
    <property type="component" value="Chromosome"/>
</dbReference>
<gene>
    <name evidence="2" type="ORF">Pla133_08070</name>
</gene>
<accession>A0A518BFJ9</accession>
<name>A0A518BFJ9_9BACT</name>
<dbReference type="KEGG" id="pbap:Pla133_08070"/>
<protein>
    <submittedName>
        <fullName evidence="2">Uncharacterized protein</fullName>
    </submittedName>
</protein>
<organism evidence="2 3">
    <name type="scientific">Engelhardtia mirabilis</name>
    <dbReference type="NCBI Taxonomy" id="2528011"/>
    <lineage>
        <taxon>Bacteria</taxon>
        <taxon>Pseudomonadati</taxon>
        <taxon>Planctomycetota</taxon>
        <taxon>Planctomycetia</taxon>
        <taxon>Planctomycetia incertae sedis</taxon>
        <taxon>Engelhardtia</taxon>
    </lineage>
</organism>
<feature type="chain" id="PRO_5021767542" evidence="1">
    <location>
        <begin position="22"/>
        <end position="390"/>
    </location>
</feature>
<evidence type="ECO:0000313" key="3">
    <source>
        <dbReference type="Proteomes" id="UP000316921"/>
    </source>
</evidence>
<keyword evidence="3" id="KW-1185">Reference proteome</keyword>
<evidence type="ECO:0000313" key="2">
    <source>
        <dbReference type="EMBL" id="QDU65741.1"/>
    </source>
</evidence>